<dbReference type="Pfam" id="PF00443">
    <property type="entry name" value="UCH"/>
    <property type="match status" value="1"/>
</dbReference>
<dbReference type="InterPro" id="IPR001394">
    <property type="entry name" value="Peptidase_C19_UCH"/>
</dbReference>
<dbReference type="EMBL" id="ADBJ01000031">
    <property type="protein sequence ID" value="EFA80367.1"/>
    <property type="molecule type" value="Genomic_DNA"/>
</dbReference>
<comment type="function">
    <text evidence="1">Binds to actin and affects the structure of the cytoskeleton. At high concentrations, profilin prevents the polymerization of actin, whereas it enhances it at low concentrations. By binding to PIP2, it inhibits the formation of IP3 and DG.</text>
</comment>
<organism evidence="4 5">
    <name type="scientific">Heterostelium pallidum (strain ATCC 26659 / Pp 5 / PN500)</name>
    <name type="common">Cellular slime mold</name>
    <name type="synonym">Polysphondylium pallidum</name>
    <dbReference type="NCBI Taxonomy" id="670386"/>
    <lineage>
        <taxon>Eukaryota</taxon>
        <taxon>Amoebozoa</taxon>
        <taxon>Evosea</taxon>
        <taxon>Eumycetozoa</taxon>
        <taxon>Dictyostelia</taxon>
        <taxon>Acytosteliales</taxon>
        <taxon>Acytosteliaceae</taxon>
        <taxon>Heterostelium</taxon>
    </lineage>
</organism>
<dbReference type="GO" id="GO:0016579">
    <property type="term" value="P:protein deubiquitination"/>
    <property type="evidence" value="ECO:0007669"/>
    <property type="project" value="InterPro"/>
</dbReference>
<dbReference type="SUPFAM" id="SSF54001">
    <property type="entry name" value="Cysteine proteinases"/>
    <property type="match status" value="1"/>
</dbReference>
<gene>
    <name evidence="4" type="ORF">PPL_07201</name>
</gene>
<evidence type="ECO:0000256" key="2">
    <source>
        <dbReference type="SAM" id="MobiDB-lite"/>
    </source>
</evidence>
<dbReference type="PANTHER" id="PTHR21646:SF21">
    <property type="entry name" value="PEPTIDASE C19 FAMILY PROTEIN"/>
    <property type="match status" value="1"/>
</dbReference>
<dbReference type="InterPro" id="IPR050185">
    <property type="entry name" value="Ub_carboxyl-term_hydrolase"/>
</dbReference>
<dbReference type="InterPro" id="IPR028889">
    <property type="entry name" value="USP"/>
</dbReference>
<dbReference type="GO" id="GO:0004843">
    <property type="term" value="F:cysteine-type deubiquitinase activity"/>
    <property type="evidence" value="ECO:0007669"/>
    <property type="project" value="InterPro"/>
</dbReference>
<dbReference type="InterPro" id="IPR018200">
    <property type="entry name" value="USP_CS"/>
</dbReference>
<dbReference type="InParanoid" id="D3BEN6"/>
<dbReference type="STRING" id="670386.D3BEN6"/>
<dbReference type="Pfam" id="PF00235">
    <property type="entry name" value="Profilin"/>
    <property type="match status" value="1"/>
</dbReference>
<keyword evidence="5" id="KW-1185">Reference proteome</keyword>
<evidence type="ECO:0000313" key="5">
    <source>
        <dbReference type="Proteomes" id="UP000001396"/>
    </source>
</evidence>
<feature type="region of interest" description="Disordered" evidence="2">
    <location>
        <begin position="125"/>
        <end position="185"/>
    </location>
</feature>
<reference evidence="4 5" key="1">
    <citation type="journal article" date="2011" name="Genome Res.">
        <title>Phylogeny-wide analysis of social amoeba genomes highlights ancient origins for complex intercellular communication.</title>
        <authorList>
            <person name="Heidel A.J."/>
            <person name="Lawal H.M."/>
            <person name="Felder M."/>
            <person name="Schilde C."/>
            <person name="Helps N.R."/>
            <person name="Tunggal B."/>
            <person name="Rivero F."/>
            <person name="John U."/>
            <person name="Schleicher M."/>
            <person name="Eichinger L."/>
            <person name="Platzer M."/>
            <person name="Noegel A.A."/>
            <person name="Schaap P."/>
            <person name="Gloeckner G."/>
        </authorList>
    </citation>
    <scope>NUCLEOTIDE SEQUENCE [LARGE SCALE GENOMIC DNA]</scope>
    <source>
        <strain evidence="5">ATCC 26659 / Pp 5 / PN500</strain>
    </source>
</reference>
<evidence type="ECO:0000259" key="3">
    <source>
        <dbReference type="PROSITE" id="PS50235"/>
    </source>
</evidence>
<dbReference type="PROSITE" id="PS50235">
    <property type="entry name" value="USP_3"/>
    <property type="match status" value="1"/>
</dbReference>
<dbReference type="GO" id="GO:0003779">
    <property type="term" value="F:actin binding"/>
    <property type="evidence" value="ECO:0007669"/>
    <property type="project" value="InterPro"/>
</dbReference>
<comment type="caution">
    <text evidence="4">The sequence shown here is derived from an EMBL/GenBank/DDBJ whole genome shotgun (WGS) entry which is preliminary data.</text>
</comment>
<dbReference type="Gene3D" id="3.90.70.10">
    <property type="entry name" value="Cysteine proteinases"/>
    <property type="match status" value="1"/>
</dbReference>
<feature type="domain" description="USP" evidence="3">
    <location>
        <begin position="197"/>
        <end position="499"/>
    </location>
</feature>
<dbReference type="MEROPS" id="C19.022"/>
<evidence type="ECO:0000256" key="1">
    <source>
        <dbReference type="ARBA" id="ARBA00025549"/>
    </source>
</evidence>
<proteinExistence type="predicted"/>
<dbReference type="Gene3D" id="3.30.450.30">
    <property type="entry name" value="Dynein light chain 2a, cytoplasmic"/>
    <property type="match status" value="1"/>
</dbReference>
<dbReference type="AlphaFoldDB" id="D3BEN6"/>
<dbReference type="SUPFAM" id="SSF55770">
    <property type="entry name" value="Profilin (actin-binding protein)"/>
    <property type="match status" value="1"/>
</dbReference>
<accession>D3BEN6</accession>
<dbReference type="InterPro" id="IPR048278">
    <property type="entry name" value="PFN"/>
</dbReference>
<dbReference type="PROSITE" id="PS00972">
    <property type="entry name" value="USP_1"/>
    <property type="match status" value="1"/>
</dbReference>
<dbReference type="Proteomes" id="UP000001396">
    <property type="component" value="Unassembled WGS sequence"/>
</dbReference>
<feature type="compositionally biased region" description="Low complexity" evidence="2">
    <location>
        <begin position="149"/>
        <end position="163"/>
    </location>
</feature>
<dbReference type="RefSeq" id="XP_020432487.1">
    <property type="nucleotide sequence ID" value="XM_020578039.1"/>
</dbReference>
<dbReference type="PANTHER" id="PTHR21646">
    <property type="entry name" value="UBIQUITIN CARBOXYL-TERMINAL HYDROLASE"/>
    <property type="match status" value="1"/>
</dbReference>
<protein>
    <submittedName>
        <fullName evidence="4">Peptidase C19 family protein</fullName>
    </submittedName>
</protein>
<dbReference type="InterPro" id="IPR038765">
    <property type="entry name" value="Papain-like_cys_pep_sf"/>
</dbReference>
<sequence length="499" mass="55822">MEEINYDEIIKDLSVGRYFTSYCVIDLNDSKIKASTENFKYKSPGELTELISMLKGASWKAKVNGIVIDGCKYTPIKSAQGLIYGQCQTGGCCLVKAEKIGIIAIYIDFKLYDNATRLIETVKKKEKGTSNGGNGSGKSSVNDHNSAPNGASHNHSNGNNNMAITNGVNNKNQDHSDYNDSNTTSNGKEIVMHKGVCGLSNLGNTCFMNSSVQCLAHTIPFVEYFLSGRYTSDINKVNPLGMKGQIVEIFGKLMRDMWSGASYVVPKNLKWAIGKYAPQFSGISQQDSQDLLSFLLDGLHEDLNKVIKKPYIEEKDDKETRDDSVVANEQWENHCKRNQSVVVNLFQGQYKSTLVCNQCSKVSITFDPFMFVTLPIPVPTERLFEILLFRCKPTGPVGPDSTGVYCLNNSMAPIHYCLRLNKRDFVQTLRIELSKASGIETPCLALAEIFRNRIYTFLSDQKNLSFIRDRDVIIGYELPVAGDDVSRLHVMQRRRNYTN</sequence>
<evidence type="ECO:0000313" key="4">
    <source>
        <dbReference type="EMBL" id="EFA80367.1"/>
    </source>
</evidence>
<name>D3BEN6_HETP5</name>
<dbReference type="GeneID" id="31362682"/>
<dbReference type="InterPro" id="IPR036140">
    <property type="entry name" value="PFN_sf"/>
</dbReference>